<dbReference type="GO" id="GO:0006284">
    <property type="term" value="P:base-excision repair"/>
    <property type="evidence" value="ECO:0000318"/>
    <property type="project" value="GO_Central"/>
</dbReference>
<evidence type="ECO:0000256" key="2">
    <source>
        <dbReference type="ARBA" id="ARBA00022763"/>
    </source>
</evidence>
<feature type="compositionally biased region" description="Pro residues" evidence="7">
    <location>
        <begin position="170"/>
        <end position="185"/>
    </location>
</feature>
<evidence type="ECO:0000256" key="6">
    <source>
        <dbReference type="PROSITE-ProRule" id="PRU01256"/>
    </source>
</evidence>
<dbReference type="PANTHER" id="PTHR11370:SF4">
    <property type="entry name" value="DNA-REPAIR PROTEIN XRCC1 N-TERMINAL DOMAIN-CONTAINING PROTEIN"/>
    <property type="match status" value="1"/>
</dbReference>
<dbReference type="Pfam" id="PF01834">
    <property type="entry name" value="XRCC1_N"/>
    <property type="match status" value="1"/>
</dbReference>
<organism evidence="9 10">
    <name type="scientific">Ornithorhynchus anatinus</name>
    <name type="common">Duckbill platypus</name>
    <dbReference type="NCBI Taxonomy" id="9258"/>
    <lineage>
        <taxon>Eukaryota</taxon>
        <taxon>Metazoa</taxon>
        <taxon>Chordata</taxon>
        <taxon>Craniata</taxon>
        <taxon>Vertebrata</taxon>
        <taxon>Euteleostomi</taxon>
        <taxon>Mammalia</taxon>
        <taxon>Monotremata</taxon>
        <taxon>Ornithorhynchidae</taxon>
        <taxon>Ornithorhynchus</taxon>
    </lineage>
</organism>
<evidence type="ECO:0000259" key="8">
    <source>
        <dbReference type="PROSITE" id="PS51908"/>
    </source>
</evidence>
<name>A0A6I8NHK4_ORNAN</name>
<dbReference type="InterPro" id="IPR002706">
    <property type="entry name" value="Xrcc1_N"/>
</dbReference>
<reference evidence="9 10" key="1">
    <citation type="journal article" date="2008" name="Nature">
        <title>Genome analysis of the platypus reveals unique signatures of evolution.</title>
        <authorList>
            <person name="Warren W.C."/>
            <person name="Hillier L.W."/>
            <person name="Marshall Graves J.A."/>
            <person name="Birney E."/>
            <person name="Ponting C.P."/>
            <person name="Grutzner F."/>
            <person name="Belov K."/>
            <person name="Miller W."/>
            <person name="Clarke L."/>
            <person name="Chinwalla A.T."/>
            <person name="Yang S.P."/>
            <person name="Heger A."/>
            <person name="Locke D.P."/>
            <person name="Miethke P."/>
            <person name="Waters P.D."/>
            <person name="Veyrunes F."/>
            <person name="Fulton L."/>
            <person name="Fulton B."/>
            <person name="Graves T."/>
            <person name="Wallis J."/>
            <person name="Puente X.S."/>
            <person name="Lopez-Otin C."/>
            <person name="Ordonez G.R."/>
            <person name="Eichler E.E."/>
            <person name="Chen L."/>
            <person name="Cheng Z."/>
            <person name="Deakin J.E."/>
            <person name="Alsop A."/>
            <person name="Thompson K."/>
            <person name="Kirby P."/>
            <person name="Papenfuss A.T."/>
            <person name="Wakefield M.J."/>
            <person name="Olender T."/>
            <person name="Lancet D."/>
            <person name="Huttley G.A."/>
            <person name="Smit A.F."/>
            <person name="Pask A."/>
            <person name="Temple-Smith P."/>
            <person name="Batzer M.A."/>
            <person name="Walker J.A."/>
            <person name="Konkel M.K."/>
            <person name="Harris R.S."/>
            <person name="Whittington C.M."/>
            <person name="Wong E.S."/>
            <person name="Gemmell N.J."/>
            <person name="Buschiazzo E."/>
            <person name="Vargas Jentzsch I.M."/>
            <person name="Merkel A."/>
            <person name="Schmitz J."/>
            <person name="Zemann A."/>
            <person name="Churakov G."/>
            <person name="Kriegs J.O."/>
            <person name="Brosius J."/>
            <person name="Murchison E.P."/>
            <person name="Sachidanandam R."/>
            <person name="Smith C."/>
            <person name="Hannon G.J."/>
            <person name="Tsend-Ayush E."/>
            <person name="McMillan D."/>
            <person name="Attenborough R."/>
            <person name="Rens W."/>
            <person name="Ferguson-Smith M."/>
            <person name="Lefevre C.M."/>
            <person name="Sharp J.A."/>
            <person name="Nicholas K.R."/>
            <person name="Ray D.A."/>
            <person name="Kube M."/>
            <person name="Reinhardt R."/>
            <person name="Pringle T.H."/>
            <person name="Taylor J."/>
            <person name="Jones R.C."/>
            <person name="Nixon B."/>
            <person name="Dacheux J.L."/>
            <person name="Niwa H."/>
            <person name="Sekita Y."/>
            <person name="Huang X."/>
            <person name="Stark A."/>
            <person name="Kheradpour P."/>
            <person name="Kellis M."/>
            <person name="Flicek P."/>
            <person name="Chen Y."/>
            <person name="Webber C."/>
            <person name="Hardison R."/>
            <person name="Nelson J."/>
            <person name="Hallsworth-Pepin K."/>
            <person name="Delehaunty K."/>
            <person name="Markovic C."/>
            <person name="Minx P."/>
            <person name="Feng Y."/>
            <person name="Kremitzki C."/>
            <person name="Mitreva M."/>
            <person name="Glasscock J."/>
            <person name="Wylie T."/>
            <person name="Wohldmann P."/>
            <person name="Thiru P."/>
            <person name="Nhan M.N."/>
            <person name="Pohl C.S."/>
            <person name="Smith S.M."/>
            <person name="Hou S."/>
            <person name="Nefedov M."/>
            <person name="de Jong P.J."/>
            <person name="Renfree M.B."/>
            <person name="Mardis E.R."/>
            <person name="Wilson R.K."/>
        </authorList>
    </citation>
    <scope>NUCLEOTIDE SEQUENCE [LARGE SCALE GENOMIC DNA]</scope>
    <source>
        <strain evidence="9 10">Glennie</strain>
    </source>
</reference>
<dbReference type="Proteomes" id="UP000002279">
    <property type="component" value="Chromosome 2"/>
</dbReference>
<feature type="region of interest" description="Disordered" evidence="7">
    <location>
        <begin position="155"/>
        <end position="188"/>
    </location>
</feature>
<dbReference type="Ensembl" id="ENSOANT00000067166.1">
    <property type="protein sequence ID" value="ENSOANP00000040585.1"/>
    <property type="gene ID" value="ENSOANG00000050597.1"/>
</dbReference>
<gene>
    <name evidence="9" type="primary">XNDC1N</name>
</gene>
<sequence>MAPVRISHVVSFTSQDPRHPAENLLAVDGPRPWLSSPQDRSGRLRVELQLERAVPIGYVDVGNCGCAFVQMEVGRSCWAPDRPYLTLLPTTTLMTPADSKLGENRSAVRMFKHGDFLAPAAGEPWDRVRVTCSQPFRPCHQFGLAFLRLRSPLERTQEPGAPAPGQSQEPPLPPPSSPPLPPPSLPWLASPAIRKTFFSEPQPSPKEVVNLQSRLQQLQPGTLTRPARMVLAAARRARLTPAERPESCRPEEPTPTSAAAPGGAPDGQKVVAQKRGRRQQPDGKKKQKPLASGRSPRPAGPGRGRRDGSSPRWRPPKTQETPTQSQTAPSPSLCPICAGNFPDDFLPLHAATCGEEEDPSMDRSLPPPSWTIVSSSSSSEDDSEDSTPSAWVQCPLCQVHFPAADVESHASTCGESAPAPENPWMWVE</sequence>
<dbReference type="PROSITE" id="PS51908">
    <property type="entry name" value="ZF_UBZ4"/>
    <property type="match status" value="1"/>
</dbReference>
<feature type="region of interest" description="Disordered" evidence="7">
    <location>
        <begin position="408"/>
        <end position="428"/>
    </location>
</feature>
<evidence type="ECO:0000256" key="4">
    <source>
        <dbReference type="ARBA" id="ARBA00022833"/>
    </source>
</evidence>
<keyword evidence="10" id="KW-1185">Reference proteome</keyword>
<dbReference type="GO" id="GO:0000012">
    <property type="term" value="P:single strand break repair"/>
    <property type="evidence" value="ECO:0007669"/>
    <property type="project" value="InterPro"/>
</dbReference>
<keyword evidence="4" id="KW-0862">Zinc</keyword>
<dbReference type="AlphaFoldDB" id="A0A6I8NHK4"/>
<dbReference type="KEGG" id="oaa:115945145"/>
<dbReference type="GO" id="GO:0005634">
    <property type="term" value="C:nucleus"/>
    <property type="evidence" value="ECO:0000318"/>
    <property type="project" value="GO_Central"/>
</dbReference>
<accession>A0A6I8NHK4</accession>
<proteinExistence type="predicted"/>
<dbReference type="OrthoDB" id="25840at2759"/>
<evidence type="ECO:0000256" key="5">
    <source>
        <dbReference type="ARBA" id="ARBA00023204"/>
    </source>
</evidence>
<dbReference type="Gene3D" id="2.60.120.260">
    <property type="entry name" value="Galactose-binding domain-like"/>
    <property type="match status" value="1"/>
</dbReference>
<dbReference type="RefSeq" id="NP_001361420.1">
    <property type="nucleotide sequence ID" value="NM_001374491.1"/>
</dbReference>
<dbReference type="PANTHER" id="PTHR11370">
    <property type="entry name" value="DNA-REPAIR PROTEIN XRCC1"/>
    <property type="match status" value="1"/>
</dbReference>
<keyword evidence="5 6" id="KW-0234">DNA repair</keyword>
<dbReference type="InterPro" id="IPR008979">
    <property type="entry name" value="Galactose-bd-like_sf"/>
</dbReference>
<feature type="compositionally biased region" description="Polar residues" evidence="7">
    <location>
        <begin position="318"/>
        <end position="330"/>
    </location>
</feature>
<dbReference type="InParanoid" id="A0A6I8NHK4"/>
<evidence type="ECO:0000256" key="1">
    <source>
        <dbReference type="ARBA" id="ARBA00022723"/>
    </source>
</evidence>
<keyword evidence="1" id="KW-0479">Metal-binding</keyword>
<dbReference type="CTD" id="100133315"/>
<dbReference type="Bgee" id="ENSOANG00000050597">
    <property type="expression patterns" value="Expressed in fibroblast and 6 other cell types or tissues"/>
</dbReference>
<feature type="compositionally biased region" description="Basic and acidic residues" evidence="7">
    <location>
        <begin position="241"/>
        <end position="252"/>
    </location>
</feature>
<dbReference type="InterPro" id="IPR006642">
    <property type="entry name" value="Rad18_UBZ4"/>
</dbReference>
<reference evidence="9" key="3">
    <citation type="submission" date="2025-09" db="UniProtKB">
        <authorList>
            <consortium name="Ensembl"/>
        </authorList>
    </citation>
    <scope>IDENTIFICATION</scope>
    <source>
        <strain evidence="9">Glennie</strain>
    </source>
</reference>
<dbReference type="GeneID" id="115945145"/>
<evidence type="ECO:0000313" key="10">
    <source>
        <dbReference type="Proteomes" id="UP000002279"/>
    </source>
</evidence>
<dbReference type="FunFam" id="2.60.120.260:FF:000025">
    <property type="entry name" value="DNA repair protein XRCC1 isoform X1"/>
    <property type="match status" value="1"/>
</dbReference>
<evidence type="ECO:0000256" key="3">
    <source>
        <dbReference type="ARBA" id="ARBA00022771"/>
    </source>
</evidence>
<dbReference type="GO" id="GO:0003684">
    <property type="term" value="F:damaged DNA binding"/>
    <property type="evidence" value="ECO:0007669"/>
    <property type="project" value="InterPro"/>
</dbReference>
<reference evidence="9" key="2">
    <citation type="submission" date="2025-08" db="UniProtKB">
        <authorList>
            <consortium name="Ensembl"/>
        </authorList>
    </citation>
    <scope>IDENTIFICATION</scope>
    <source>
        <strain evidence="9">Glennie</strain>
    </source>
</reference>
<keyword evidence="2 6" id="KW-0227">DNA damage</keyword>
<dbReference type="GeneTree" id="ENSGT00390000004140"/>
<dbReference type="OMA" id="LCPICAG"/>
<dbReference type="GO" id="GO:0008270">
    <property type="term" value="F:zinc ion binding"/>
    <property type="evidence" value="ECO:0007669"/>
    <property type="project" value="UniProtKB-KW"/>
</dbReference>
<evidence type="ECO:0000313" key="9">
    <source>
        <dbReference type="Ensembl" id="ENSOANP00000040585.1"/>
    </source>
</evidence>
<feature type="domain" description="UBZ4-type" evidence="8">
    <location>
        <begin position="391"/>
        <end position="418"/>
    </location>
</feature>
<feature type="compositionally biased region" description="Low complexity" evidence="7">
    <location>
        <begin position="254"/>
        <end position="263"/>
    </location>
</feature>
<dbReference type="SUPFAM" id="SSF49785">
    <property type="entry name" value="Galactose-binding domain-like"/>
    <property type="match status" value="1"/>
</dbReference>
<protein>
    <submittedName>
        <fullName evidence="9">XRCC1 N-terminal domain containing 1, N-terminal like</fullName>
    </submittedName>
</protein>
<evidence type="ECO:0000256" key="7">
    <source>
        <dbReference type="SAM" id="MobiDB-lite"/>
    </source>
</evidence>
<feature type="region of interest" description="Disordered" evidence="7">
    <location>
        <begin position="237"/>
        <end position="389"/>
    </location>
</feature>
<keyword evidence="3 6" id="KW-0863">Zinc-finger</keyword>